<evidence type="ECO:0000313" key="3">
    <source>
        <dbReference type="EMBL" id="MBW75516.1"/>
    </source>
</evidence>
<name>A0A2M4DD93_ANODA</name>
<organism evidence="3">
    <name type="scientific">Anopheles darlingi</name>
    <name type="common">Mosquito</name>
    <dbReference type="NCBI Taxonomy" id="43151"/>
    <lineage>
        <taxon>Eukaryota</taxon>
        <taxon>Metazoa</taxon>
        <taxon>Ecdysozoa</taxon>
        <taxon>Arthropoda</taxon>
        <taxon>Hexapoda</taxon>
        <taxon>Insecta</taxon>
        <taxon>Pterygota</taxon>
        <taxon>Neoptera</taxon>
        <taxon>Endopterygota</taxon>
        <taxon>Diptera</taxon>
        <taxon>Nematocera</taxon>
        <taxon>Culicoidea</taxon>
        <taxon>Culicidae</taxon>
        <taxon>Anophelinae</taxon>
        <taxon>Anopheles</taxon>
    </lineage>
</organism>
<evidence type="ECO:0000256" key="2">
    <source>
        <dbReference type="SAM" id="Phobius"/>
    </source>
</evidence>
<reference evidence="3" key="1">
    <citation type="submission" date="2018-01" db="EMBL/GenBank/DDBJ databases">
        <title>An insight into the sialome of Amazonian anophelines.</title>
        <authorList>
            <person name="Ribeiro J.M."/>
            <person name="Scarpassa V."/>
            <person name="Calvo E."/>
        </authorList>
    </citation>
    <scope>NUCLEOTIDE SEQUENCE</scope>
</reference>
<accession>A0A2M4DD93</accession>
<dbReference type="AlphaFoldDB" id="A0A2M4DD93"/>
<keyword evidence="2" id="KW-1133">Transmembrane helix</keyword>
<dbReference type="EMBL" id="GGFL01011338">
    <property type="protein sequence ID" value="MBW75516.1"/>
    <property type="molecule type" value="Transcribed_RNA"/>
</dbReference>
<feature type="region of interest" description="Disordered" evidence="1">
    <location>
        <begin position="121"/>
        <end position="144"/>
    </location>
</feature>
<keyword evidence="2" id="KW-0472">Membrane</keyword>
<proteinExistence type="predicted"/>
<keyword evidence="2" id="KW-0812">Transmembrane</keyword>
<feature type="transmembrane region" description="Helical" evidence="2">
    <location>
        <begin position="42"/>
        <end position="61"/>
    </location>
</feature>
<protein>
    <submittedName>
        <fullName evidence="3">Uncharacterized protein</fullName>
    </submittedName>
</protein>
<evidence type="ECO:0000256" key="1">
    <source>
        <dbReference type="SAM" id="MobiDB-lite"/>
    </source>
</evidence>
<feature type="compositionally biased region" description="Basic and acidic residues" evidence="1">
    <location>
        <begin position="122"/>
        <end position="131"/>
    </location>
</feature>
<sequence>MLTTVLSTVLIVGYSVSALSSMALHSMALYSVPMASLESSMASMTIVMAMTTSMTLTLYANHNRNQQQDERNHKLCHDGDVTCFFSSTNNGQNEYELTYCVFCRELTNPIPAIHGLYRRLSPRHDSGDSQKKKQKARTRFGTSL</sequence>